<organism evidence="3 4">
    <name type="scientific">Cellulomonas biazotea</name>
    <dbReference type="NCBI Taxonomy" id="1709"/>
    <lineage>
        <taxon>Bacteria</taxon>
        <taxon>Bacillati</taxon>
        <taxon>Actinomycetota</taxon>
        <taxon>Actinomycetes</taxon>
        <taxon>Micrococcales</taxon>
        <taxon>Cellulomonadaceae</taxon>
        <taxon>Cellulomonas</taxon>
    </lineage>
</organism>
<dbReference type="InterPro" id="IPR025101">
    <property type="entry name" value="DUF4012"/>
</dbReference>
<dbReference type="Proteomes" id="UP000289954">
    <property type="component" value="Unassembled WGS sequence"/>
</dbReference>
<sequence length="622" mass="62952">MSTHVDDGGGATPPGGSPEVDDRPAPDAPDAAPAPVPGPSRAARRRRVAGRVVVVLVVLLAVVLLVAGWLTFRAVQTVDALTDAKGAVTDVRQALDEGDTATLDAALPRIQDATARAHAASSDPVWRAAQVLPRLGPQLAAVSTVAAALDVVSRDALPAATTVTDLLGDGASVRDADGRVDLEPFVAAAPALVDAAAVAREAADDVAAIDTSVLVGPLVSPVQEASEGLAEVAGALDAGAQVATLLPPMLGSQGPRTYLVAALNSAELRTAGGIVGSLAVIRADGGALSLVDQRSTDELKGIPEPILPLTPEEVAVNGAGLGRYVQNAVMTPDFPRSAELLAARWARDVGGTVDGVVATDPVAVAALLREVGPVTEPGGAVLDADTLLATLLHDAYLRYPDLRAADDFFANVAATIFGALGSGGGDVRGLVEAAAQAGEEGRIRVWSAHPDEQEALAATTVGAAFLTGPFEDAAGVFLNDATAGKLDYYLRSTLTVEELRCTGPDPSATVRLDLAFDPPADVASFPENVTGTSGLVPVGSIGTSITLYGPVDAPPQGLVTDEGIVGGTSATVAGRPVTVVGSRLDPGGRATYRFEVPVRDGRVDVWTTPTLTSPGSVAATCP</sequence>
<dbReference type="AlphaFoldDB" id="A0A402DSN9"/>
<keyword evidence="2" id="KW-1133">Transmembrane helix</keyword>
<keyword evidence="2" id="KW-0812">Transmembrane</keyword>
<keyword evidence="4" id="KW-1185">Reference proteome</keyword>
<feature type="region of interest" description="Disordered" evidence="1">
    <location>
        <begin position="1"/>
        <end position="42"/>
    </location>
</feature>
<proteinExistence type="predicted"/>
<feature type="transmembrane region" description="Helical" evidence="2">
    <location>
        <begin position="48"/>
        <end position="72"/>
    </location>
</feature>
<evidence type="ECO:0000313" key="4">
    <source>
        <dbReference type="Proteomes" id="UP000289954"/>
    </source>
</evidence>
<dbReference type="EMBL" id="BIMR01000178">
    <property type="protein sequence ID" value="GCE77170.1"/>
    <property type="molecule type" value="Genomic_DNA"/>
</dbReference>
<evidence type="ECO:0000256" key="2">
    <source>
        <dbReference type="SAM" id="Phobius"/>
    </source>
</evidence>
<evidence type="ECO:0000313" key="3">
    <source>
        <dbReference type="EMBL" id="GCE77170.1"/>
    </source>
</evidence>
<keyword evidence="2" id="KW-0472">Membrane</keyword>
<dbReference type="RefSeq" id="WP_130781774.1">
    <property type="nucleotide sequence ID" value="NZ_BIMR01000178.1"/>
</dbReference>
<protein>
    <recommendedName>
        <fullName evidence="5">DUF4012 domain-containing protein</fullName>
    </recommendedName>
</protein>
<evidence type="ECO:0008006" key="5">
    <source>
        <dbReference type="Google" id="ProtNLM"/>
    </source>
</evidence>
<dbReference type="OrthoDB" id="3203519at2"/>
<accession>A0A402DSN9</accession>
<gene>
    <name evidence="3" type="ORF">CBZ_22260</name>
</gene>
<dbReference type="Pfam" id="PF13196">
    <property type="entry name" value="DUF4012"/>
    <property type="match status" value="1"/>
</dbReference>
<reference evidence="3 4" key="1">
    <citation type="submission" date="2019-01" db="EMBL/GenBank/DDBJ databases">
        <title>Draft genome sequence of Cellulomonas takizawaensis strain TKZ-21.</title>
        <authorList>
            <person name="Yamamura H."/>
            <person name="Hayashi T."/>
            <person name="Hamada M."/>
            <person name="Serisawa Y."/>
            <person name="Matsuyama K."/>
            <person name="Nakagawa Y."/>
            <person name="Otoguro M."/>
            <person name="Yanagida F."/>
            <person name="Hayakawa M."/>
        </authorList>
    </citation>
    <scope>NUCLEOTIDE SEQUENCE [LARGE SCALE GENOMIC DNA]</scope>
    <source>
        <strain evidence="3 4">NBRC12680</strain>
    </source>
</reference>
<evidence type="ECO:0000256" key="1">
    <source>
        <dbReference type="SAM" id="MobiDB-lite"/>
    </source>
</evidence>
<comment type="caution">
    <text evidence="3">The sequence shown here is derived from an EMBL/GenBank/DDBJ whole genome shotgun (WGS) entry which is preliminary data.</text>
</comment>
<name>A0A402DSN9_9CELL</name>